<name>C7LYR3_ACIFD</name>
<accession>C7LYR3</accession>
<organism evidence="3 4">
    <name type="scientific">Acidimicrobium ferrooxidans (strain DSM 10331 / JCM 15462 / NBRC 103882 / ICP)</name>
    <dbReference type="NCBI Taxonomy" id="525909"/>
    <lineage>
        <taxon>Bacteria</taxon>
        <taxon>Bacillati</taxon>
        <taxon>Actinomycetota</taxon>
        <taxon>Acidimicrobiia</taxon>
        <taxon>Acidimicrobiales</taxon>
        <taxon>Acidimicrobiaceae</taxon>
        <taxon>Acidimicrobium</taxon>
    </lineage>
</organism>
<reference evidence="3 4" key="1">
    <citation type="journal article" date="2009" name="Stand. Genomic Sci.">
        <title>Complete genome sequence of Acidimicrobium ferrooxidans type strain (ICP).</title>
        <authorList>
            <person name="Clum A."/>
            <person name="Nolan M."/>
            <person name="Lang E."/>
            <person name="Glavina Del Rio T."/>
            <person name="Tice H."/>
            <person name="Copeland A."/>
            <person name="Cheng J.F."/>
            <person name="Lucas S."/>
            <person name="Chen F."/>
            <person name="Bruce D."/>
            <person name="Goodwin L."/>
            <person name="Pitluck S."/>
            <person name="Ivanova N."/>
            <person name="Mavrommatis K."/>
            <person name="Mikhailova N."/>
            <person name="Pati A."/>
            <person name="Chen A."/>
            <person name="Palaniappan K."/>
            <person name="Goker M."/>
            <person name="Spring S."/>
            <person name="Land M."/>
            <person name="Hauser L."/>
            <person name="Chang Y.J."/>
            <person name="Jeffries C.C."/>
            <person name="Chain P."/>
            <person name="Bristow J."/>
            <person name="Eisen J.A."/>
            <person name="Markowitz V."/>
            <person name="Hugenholtz P."/>
            <person name="Kyrpides N.C."/>
            <person name="Klenk H.P."/>
            <person name="Lapidus A."/>
        </authorList>
    </citation>
    <scope>NUCLEOTIDE SEQUENCE [LARGE SCALE GENOMIC DNA]</scope>
    <source>
        <strain evidence="4">DSM 10331 / JCM 15462 / NBRC 103882 / ICP</strain>
    </source>
</reference>
<protein>
    <submittedName>
        <fullName evidence="3">Uncharacterized protein</fullName>
    </submittedName>
</protein>
<evidence type="ECO:0000313" key="3">
    <source>
        <dbReference type="EMBL" id="ACU53871.1"/>
    </source>
</evidence>
<dbReference type="HOGENOM" id="CLU_1109569_0_0_11"/>
<feature type="chain" id="PRO_5039701871" evidence="2">
    <location>
        <begin position="29"/>
        <end position="250"/>
    </location>
</feature>
<dbReference type="Proteomes" id="UP000000771">
    <property type="component" value="Chromosome"/>
</dbReference>
<keyword evidence="4" id="KW-1185">Reference proteome</keyword>
<feature type="region of interest" description="Disordered" evidence="1">
    <location>
        <begin position="35"/>
        <end position="73"/>
    </location>
</feature>
<feature type="signal peptide" evidence="2">
    <location>
        <begin position="1"/>
        <end position="28"/>
    </location>
</feature>
<evidence type="ECO:0000256" key="1">
    <source>
        <dbReference type="SAM" id="MobiDB-lite"/>
    </source>
</evidence>
<proteinExistence type="predicted"/>
<sequence>MSTAWNRTVKIGGVVSSCLALVALAAVAGRVEDGHAAQHRGHQQSPVARTATAPSVQVATGQRAGQSKDAAAAGDPSYFTPTLSGVETGDPALPVGHYWEYVPAVVPGVPERPSYMLTITQSGSDGQIAGMVYIFYEDGKLDTVFPFSGLVDATTGKGSITVSGAPTVVSYNGVIFYDQSTVQSGQQLPVVVSHGDITFPGCSNYLHWLMAGSSASPALLAAIASDPNVCTFYPTGGEAYPSESQIPVTP</sequence>
<dbReference type="AlphaFoldDB" id="C7LYR3"/>
<dbReference type="RefSeq" id="WP_015798360.1">
    <property type="nucleotide sequence ID" value="NC_013124.1"/>
</dbReference>
<feature type="compositionally biased region" description="Polar residues" evidence="1">
    <location>
        <begin position="43"/>
        <end position="65"/>
    </location>
</feature>
<evidence type="ECO:0000313" key="4">
    <source>
        <dbReference type="Proteomes" id="UP000000771"/>
    </source>
</evidence>
<gene>
    <name evidence="3" type="ordered locus">Afer_0928</name>
</gene>
<evidence type="ECO:0000256" key="2">
    <source>
        <dbReference type="SAM" id="SignalP"/>
    </source>
</evidence>
<dbReference type="KEGG" id="afo:Afer_0928"/>
<keyword evidence="2" id="KW-0732">Signal</keyword>
<dbReference type="EMBL" id="CP001631">
    <property type="protein sequence ID" value="ACU53871.1"/>
    <property type="molecule type" value="Genomic_DNA"/>
</dbReference>